<feature type="compositionally biased region" description="Polar residues" evidence="1">
    <location>
        <begin position="64"/>
        <end position="85"/>
    </location>
</feature>
<accession>A0A1L9TN28</accession>
<dbReference type="EMBL" id="KV878584">
    <property type="protein sequence ID" value="OJJ60815.1"/>
    <property type="molecule type" value="Genomic_DNA"/>
</dbReference>
<protein>
    <submittedName>
        <fullName evidence="2">Uncharacterized protein</fullName>
    </submittedName>
</protein>
<evidence type="ECO:0000256" key="1">
    <source>
        <dbReference type="SAM" id="MobiDB-lite"/>
    </source>
</evidence>
<feature type="region of interest" description="Disordered" evidence="1">
    <location>
        <begin position="64"/>
        <end position="122"/>
    </location>
</feature>
<dbReference type="RefSeq" id="XP_040704621.1">
    <property type="nucleotide sequence ID" value="XM_040846487.1"/>
</dbReference>
<dbReference type="GeneID" id="63762560"/>
<gene>
    <name evidence="2" type="ORF">ASPSYDRAFT_42601</name>
</gene>
<evidence type="ECO:0000313" key="2">
    <source>
        <dbReference type="EMBL" id="OJJ60815.1"/>
    </source>
</evidence>
<feature type="region of interest" description="Disordered" evidence="1">
    <location>
        <begin position="1"/>
        <end position="47"/>
    </location>
</feature>
<dbReference type="AlphaFoldDB" id="A0A1L9TN28"/>
<proteinExistence type="predicted"/>
<organism evidence="2 3">
    <name type="scientific">Aspergillus sydowii CBS 593.65</name>
    <dbReference type="NCBI Taxonomy" id="1036612"/>
    <lineage>
        <taxon>Eukaryota</taxon>
        <taxon>Fungi</taxon>
        <taxon>Dikarya</taxon>
        <taxon>Ascomycota</taxon>
        <taxon>Pezizomycotina</taxon>
        <taxon>Eurotiomycetes</taxon>
        <taxon>Eurotiomycetidae</taxon>
        <taxon>Eurotiales</taxon>
        <taxon>Aspergillaceae</taxon>
        <taxon>Aspergillus</taxon>
        <taxon>Aspergillus subgen. Nidulantes</taxon>
    </lineage>
</organism>
<evidence type="ECO:0000313" key="3">
    <source>
        <dbReference type="Proteomes" id="UP000184356"/>
    </source>
</evidence>
<keyword evidence="3" id="KW-1185">Reference proteome</keyword>
<feature type="compositionally biased region" description="Low complexity" evidence="1">
    <location>
        <begin position="104"/>
        <end position="115"/>
    </location>
</feature>
<reference evidence="3" key="1">
    <citation type="journal article" date="2017" name="Genome Biol.">
        <title>Comparative genomics reveals high biological diversity and specific adaptations in the industrially and medically important fungal genus Aspergillus.</title>
        <authorList>
            <person name="de Vries R.P."/>
            <person name="Riley R."/>
            <person name="Wiebenga A."/>
            <person name="Aguilar-Osorio G."/>
            <person name="Amillis S."/>
            <person name="Uchima C.A."/>
            <person name="Anderluh G."/>
            <person name="Asadollahi M."/>
            <person name="Askin M."/>
            <person name="Barry K."/>
            <person name="Battaglia E."/>
            <person name="Bayram O."/>
            <person name="Benocci T."/>
            <person name="Braus-Stromeyer S.A."/>
            <person name="Caldana C."/>
            <person name="Canovas D."/>
            <person name="Cerqueira G.C."/>
            <person name="Chen F."/>
            <person name="Chen W."/>
            <person name="Choi C."/>
            <person name="Clum A."/>
            <person name="Dos Santos R.A."/>
            <person name="Damasio A.R."/>
            <person name="Diallinas G."/>
            <person name="Emri T."/>
            <person name="Fekete E."/>
            <person name="Flipphi M."/>
            <person name="Freyberg S."/>
            <person name="Gallo A."/>
            <person name="Gournas C."/>
            <person name="Habgood R."/>
            <person name="Hainaut M."/>
            <person name="Harispe M.L."/>
            <person name="Henrissat B."/>
            <person name="Hilden K.S."/>
            <person name="Hope R."/>
            <person name="Hossain A."/>
            <person name="Karabika E."/>
            <person name="Karaffa L."/>
            <person name="Karanyi Z."/>
            <person name="Krasevec N."/>
            <person name="Kuo A."/>
            <person name="Kusch H."/>
            <person name="LaButti K."/>
            <person name="Lagendijk E.L."/>
            <person name="Lapidus A."/>
            <person name="Levasseur A."/>
            <person name="Lindquist E."/>
            <person name="Lipzen A."/>
            <person name="Logrieco A.F."/>
            <person name="MacCabe A."/>
            <person name="Maekelae M.R."/>
            <person name="Malavazi I."/>
            <person name="Melin P."/>
            <person name="Meyer V."/>
            <person name="Mielnichuk N."/>
            <person name="Miskei M."/>
            <person name="Molnar A.P."/>
            <person name="Mule G."/>
            <person name="Ngan C.Y."/>
            <person name="Orejas M."/>
            <person name="Orosz E."/>
            <person name="Ouedraogo J.P."/>
            <person name="Overkamp K.M."/>
            <person name="Park H.-S."/>
            <person name="Perrone G."/>
            <person name="Piumi F."/>
            <person name="Punt P.J."/>
            <person name="Ram A.F."/>
            <person name="Ramon A."/>
            <person name="Rauscher S."/>
            <person name="Record E."/>
            <person name="Riano-Pachon D.M."/>
            <person name="Robert V."/>
            <person name="Roehrig J."/>
            <person name="Ruller R."/>
            <person name="Salamov A."/>
            <person name="Salih N.S."/>
            <person name="Samson R.A."/>
            <person name="Sandor E."/>
            <person name="Sanguinetti M."/>
            <person name="Schuetze T."/>
            <person name="Sepcic K."/>
            <person name="Shelest E."/>
            <person name="Sherlock G."/>
            <person name="Sophianopoulou V."/>
            <person name="Squina F.M."/>
            <person name="Sun H."/>
            <person name="Susca A."/>
            <person name="Todd R.B."/>
            <person name="Tsang A."/>
            <person name="Unkles S.E."/>
            <person name="van de Wiele N."/>
            <person name="van Rossen-Uffink D."/>
            <person name="Oliveira J.V."/>
            <person name="Vesth T.C."/>
            <person name="Visser J."/>
            <person name="Yu J.-H."/>
            <person name="Zhou M."/>
            <person name="Andersen M.R."/>
            <person name="Archer D.B."/>
            <person name="Baker S.E."/>
            <person name="Benoit I."/>
            <person name="Brakhage A.A."/>
            <person name="Braus G.H."/>
            <person name="Fischer R."/>
            <person name="Frisvad J.C."/>
            <person name="Goldman G.H."/>
            <person name="Houbraken J."/>
            <person name="Oakley B."/>
            <person name="Pocsi I."/>
            <person name="Scazzocchio C."/>
            <person name="Seiboth B."/>
            <person name="vanKuyk P.A."/>
            <person name="Wortman J."/>
            <person name="Dyer P.S."/>
            <person name="Grigoriev I.V."/>
        </authorList>
    </citation>
    <scope>NUCLEOTIDE SEQUENCE [LARGE SCALE GENOMIC DNA]</scope>
    <source>
        <strain evidence="3">CBS 593.65</strain>
    </source>
</reference>
<dbReference type="VEuPathDB" id="FungiDB:ASPSYDRAFT_42601"/>
<dbReference type="Proteomes" id="UP000184356">
    <property type="component" value="Unassembled WGS sequence"/>
</dbReference>
<sequence length="154" mass="16477">MPNIRPTPIFQQPHKNTSTKHPSSNAKKENHTTGLTTKIPGLKHRGLSAQSLKGITSFARSSQSLINCGNSPDATRGASSPQSGVTKVYWPGVGPGAVPKRQAEAQAGAGNGNAQPRLRGSGDASDYHIWARTIQLMTHDRSASPRHQLFHCSH</sequence>
<name>A0A1L9TN28_9EURO</name>
<feature type="compositionally biased region" description="Polar residues" evidence="1">
    <location>
        <begin position="9"/>
        <end position="25"/>
    </location>
</feature>